<proteinExistence type="inferred from homology"/>
<dbReference type="AlphaFoldDB" id="A0A835CQE2"/>
<evidence type="ECO:0000313" key="3">
    <source>
        <dbReference type="Proteomes" id="UP000639338"/>
    </source>
</evidence>
<dbReference type="PANTHER" id="PTHR14894:SF0">
    <property type="entry name" value="CDK5 REGULATORY SUBUNIT-ASSOCIATED PROTEIN 3"/>
    <property type="match status" value="1"/>
</dbReference>
<dbReference type="Pfam" id="PF05600">
    <property type="entry name" value="CDK5RAP3"/>
    <property type="match status" value="1"/>
</dbReference>
<protein>
    <recommendedName>
        <fullName evidence="4">CDK5 regulatory subunit-associated protein 3</fullName>
    </recommendedName>
</protein>
<dbReference type="GO" id="GO:0007346">
    <property type="term" value="P:regulation of mitotic cell cycle"/>
    <property type="evidence" value="ECO:0007669"/>
    <property type="project" value="TreeGrafter"/>
</dbReference>
<comment type="caution">
    <text evidence="2">The sequence shown here is derived from an EMBL/GenBank/DDBJ whole genome shotgun (WGS) entry which is preliminary data.</text>
</comment>
<evidence type="ECO:0000256" key="1">
    <source>
        <dbReference type="ARBA" id="ARBA00007478"/>
    </source>
</evidence>
<dbReference type="GO" id="GO:0012505">
    <property type="term" value="C:endomembrane system"/>
    <property type="evidence" value="ECO:0007669"/>
    <property type="project" value="TreeGrafter"/>
</dbReference>
<dbReference type="Proteomes" id="UP000639338">
    <property type="component" value="Unassembled WGS sequence"/>
</dbReference>
<accession>A0A835CQE2</accession>
<reference evidence="2 3" key="1">
    <citation type="submission" date="2020-08" db="EMBL/GenBank/DDBJ databases">
        <title>Aphidius gifuensis genome sequencing and assembly.</title>
        <authorList>
            <person name="Du Z."/>
        </authorList>
    </citation>
    <scope>NUCLEOTIDE SEQUENCE [LARGE SCALE GENOMIC DNA]</scope>
    <source>
        <strain evidence="2">YNYX2018</strain>
        <tissue evidence="2">Adults</tissue>
    </source>
</reference>
<evidence type="ECO:0008006" key="4">
    <source>
        <dbReference type="Google" id="ProtNLM"/>
    </source>
</evidence>
<dbReference type="PANTHER" id="PTHR14894">
    <property type="entry name" value="CDK5 REGULATORY SUBUNIT-ASSOCIATED PROTEIN 3"/>
    <property type="match status" value="1"/>
</dbReference>
<name>A0A835CQE2_APHGI</name>
<dbReference type="OrthoDB" id="340432at2759"/>
<comment type="similarity">
    <text evidence="1">Belongs to the CDK5RAP3 family.</text>
</comment>
<organism evidence="2 3">
    <name type="scientific">Aphidius gifuensis</name>
    <name type="common">Parasitoid wasp</name>
    <dbReference type="NCBI Taxonomy" id="684658"/>
    <lineage>
        <taxon>Eukaryota</taxon>
        <taxon>Metazoa</taxon>
        <taxon>Ecdysozoa</taxon>
        <taxon>Arthropoda</taxon>
        <taxon>Hexapoda</taxon>
        <taxon>Insecta</taxon>
        <taxon>Pterygota</taxon>
        <taxon>Neoptera</taxon>
        <taxon>Endopterygota</taxon>
        <taxon>Hymenoptera</taxon>
        <taxon>Apocrita</taxon>
        <taxon>Ichneumonoidea</taxon>
        <taxon>Braconidae</taxon>
        <taxon>Aphidiinae</taxon>
        <taxon>Aphidius</taxon>
    </lineage>
</organism>
<sequence>MEEQDIPIEINAGKLLDWLINRRHCNQGWQKNILPIREKINNAIQDMPVHEGIAKLLSGTHINYFYCKKIVEILKETEADTKNLFGRYGSQRMKDWLDIIRLYEKDNLYLAESAQMLMRNIKYEVPSFKRQVQKFEQTAHELDKKELEYRKNENTARIEFQNTCKQLGIDGKKIKRELVEKIKELPTVYDKVSKKTKLLANVVEFYEAFVEFVAGQIHDCGCVPMIKYVIEKGNTTTYEWTYGEAPLSINEPKLKIDLEDEDETNDNADIIDFGDSNDDNDGGIDFGDENDVELGEPGDIDWGNIEIEDGENVLPEVDEIELNNISLEESGIVVEAAGQEGGIASGREALTILDNPVTRNDFIDQLLELESFLKLRLYELKNDNGQNLLSMAQMQDASPVLQLSTVDSTQKMLDNVQIVISEITENRIEHLHNIKHFPKYVNVLAASLEQKLALVDKMTQMQKIVREKREEAVQQALALQPVIKLVIQKTRELQNDIELDISKKYKNRIVRLTGGVSTL</sequence>
<gene>
    <name evidence="2" type="ORF">HCN44_010485</name>
</gene>
<dbReference type="EMBL" id="JACMRX010000004">
    <property type="protein sequence ID" value="KAF7991684.1"/>
    <property type="molecule type" value="Genomic_DNA"/>
</dbReference>
<keyword evidence="3" id="KW-1185">Reference proteome</keyword>
<dbReference type="InterPro" id="IPR008491">
    <property type="entry name" value="CDK5RAP3"/>
</dbReference>
<evidence type="ECO:0000313" key="2">
    <source>
        <dbReference type="EMBL" id="KAF7991684.1"/>
    </source>
</evidence>